<dbReference type="EMBL" id="LTAG01000028">
    <property type="protein sequence ID" value="KXO17762.1"/>
    <property type="molecule type" value="Genomic_DNA"/>
</dbReference>
<feature type="compositionally biased region" description="Acidic residues" evidence="1">
    <location>
        <begin position="156"/>
        <end position="167"/>
    </location>
</feature>
<accession>A0A137SZI0</accession>
<feature type="region of interest" description="Disordered" evidence="1">
    <location>
        <begin position="120"/>
        <end position="182"/>
    </location>
</feature>
<evidence type="ECO:0000313" key="4">
    <source>
        <dbReference type="Proteomes" id="UP000070093"/>
    </source>
</evidence>
<dbReference type="eggNOG" id="ENOG502Z9D0">
    <property type="taxonomic scope" value="Bacteria"/>
</dbReference>
<protein>
    <recommendedName>
        <fullName evidence="5">Conjugal transfer protein TraD</fullName>
    </recommendedName>
</protein>
<dbReference type="AlphaFoldDB" id="A0A137SZI0"/>
<keyword evidence="2" id="KW-0812">Transmembrane</keyword>
<evidence type="ECO:0000256" key="1">
    <source>
        <dbReference type="SAM" id="MobiDB-lite"/>
    </source>
</evidence>
<comment type="caution">
    <text evidence="3">The sequence shown here is derived from an EMBL/GenBank/DDBJ whole genome shotgun (WGS) entry which is preliminary data.</text>
</comment>
<organism evidence="3 4">
    <name type="scientific">Prevotella bivia</name>
    <dbReference type="NCBI Taxonomy" id="28125"/>
    <lineage>
        <taxon>Bacteria</taxon>
        <taxon>Pseudomonadati</taxon>
        <taxon>Bacteroidota</taxon>
        <taxon>Bacteroidia</taxon>
        <taxon>Bacteroidales</taxon>
        <taxon>Prevotellaceae</taxon>
        <taxon>Prevotella</taxon>
    </lineage>
</organism>
<proteinExistence type="predicted"/>
<evidence type="ECO:0008006" key="5">
    <source>
        <dbReference type="Google" id="ProtNLM"/>
    </source>
</evidence>
<dbReference type="STRING" id="28125.HMPREF3202_00738"/>
<name>A0A137SZI0_9BACT</name>
<feature type="transmembrane region" description="Helical" evidence="2">
    <location>
        <begin position="25"/>
        <end position="43"/>
    </location>
</feature>
<gene>
    <name evidence="3" type="ORF">HMPREF3202_00738</name>
</gene>
<evidence type="ECO:0000313" key="3">
    <source>
        <dbReference type="EMBL" id="KXO17762.1"/>
    </source>
</evidence>
<keyword evidence="2" id="KW-0472">Membrane</keyword>
<evidence type="ECO:0000256" key="2">
    <source>
        <dbReference type="SAM" id="Phobius"/>
    </source>
</evidence>
<keyword evidence="2" id="KW-1133">Transmembrane helix</keyword>
<dbReference type="Proteomes" id="UP000070093">
    <property type="component" value="Unassembled WGS sequence"/>
</dbReference>
<reference evidence="3 4" key="1">
    <citation type="submission" date="2016-02" db="EMBL/GenBank/DDBJ databases">
        <authorList>
            <person name="Wen L."/>
            <person name="He K."/>
            <person name="Yang H."/>
        </authorList>
    </citation>
    <scope>NUCLEOTIDE SEQUENCE [LARGE SCALE GENOMIC DNA]</scope>
    <source>
        <strain evidence="3 4">GED7880</strain>
    </source>
</reference>
<dbReference type="PATRIC" id="fig|28125.4.peg.726"/>
<sequence length="257" mass="28911">MPEITIQYSNQKRKDMNYTISMTDILLAVSVGCNLWFLFLLLYERIMDTRIVRFFKGIVGLWRSLDGNEAKRIAAHEEVPAEKADIIGKSRFRMASTRTTAAIPTQEAATIEKGIELSEEEATFDDGKTGNASRPAQVPEEKLDETFTSIPPEELGYGDDEPEEDASDTPRASGSSFDEIDDACKTAKNPDATQAEREKAAKVFTDMEGTELYEKMMEGSSEIGIRIKGLIEIRLKKSEKEFVVPDNIEEFDIRNYV</sequence>